<evidence type="ECO:0000259" key="2">
    <source>
        <dbReference type="PROSITE" id="PS50878"/>
    </source>
</evidence>
<dbReference type="PANTHER" id="PTHR33481">
    <property type="entry name" value="REVERSE TRANSCRIPTASE"/>
    <property type="match status" value="1"/>
</dbReference>
<dbReference type="KEGG" id="pte:PTT_07053"/>
<dbReference type="eggNOG" id="KOG1075">
    <property type="taxonomic scope" value="Eukaryota"/>
</dbReference>
<accession>E3RGV1</accession>
<evidence type="ECO:0000313" key="4">
    <source>
        <dbReference type="Proteomes" id="UP000001067"/>
    </source>
</evidence>
<gene>
    <name evidence="3" type="ORF">PTT_07053</name>
</gene>
<sequence>MSNESNESNMDANETDTASKPKPKLAWARPPRSMKLDTSKDDSIPADATQMTLPGLDERSSVTVDMFARGICLVWVVNTRFSTYRVDTLMAYVNSDKLTTKPDVIAIQDPPTYLAFKFHMLYKTWCRGEDDQEDKLQEMTQQDNPSYYPYRAPYETHKDKAARKARESAKQSGTASTKKLAKVAFLIRNNIYGWEVNEPGPGEPNRGILATLHLETGEGSIAIHNVYNHANKLDVDALLFLCGDEMESHVCVGDFNLHHKLCGGDNLLRVDSKARELVDAMEAMNVPLVCLNEKGAVTWSRGERHTGAGQEAVLDLVLVGDVLVDQVVYKLLTDIPGYTSDHSISSLAIDMNMVRRTGIRYDWKGTDQEAYQNDIEKALERIHLPEHPDKATLCAVTHAVLHDAIRPAIEKHVPTISVFEPESKAFSAVPATRAAKNKAWHHTATVMTQSCRGIFHVAKKARSWGLPRQMDFTPDFVVGSKTFQSKLDKADCYVNSTWTHTRYKGPPKNERPEVATSADLVRTDTNETDLTPSREVGTMGVHAHNIQEESPLCGRKPDFPCPIYVDCNDIGLESPKLVQEDEVRQLLSDAPLRKAFGVDGIAYEAFKICTEVILKHLTWILQGCNDLGCHLPHFKDCITVVIKKPGKPAEQPTSYRPIAILNTIAKFYERLVSNRIKDLIIKHKLLPGLQFGSPGQSTAMAVEYLTNHIYSAWCKDDKVSVLGLDLSGAYDHVDRTELLNYLVELKFPPWLVKVIWSFLSDRRTYVHMPGYEGPEYWIDVGVPQGSPLSSLLFLLYAAPLLKQITCDRIIEVFSYVDDTYIVIRTKTYDGNVLKLEKSHNILHQWASQKNLRFSPTKYNVMHFARPGKRHGIDDYRKLPDIEGFRNLAPEQKNKILSPTVKILGVVFDPRLTFEGHVQSIVMKVRQDLAALKRFSGSTWGADIIKRRNLYYGQMLPKILYAAAGWFVFDPTPQPGEAPMYWGLSPVAVKRLESLQTEILLTISKAWKRTVRQLIERELHIIPILHKLHQAAMSHRCQMRSSGFHNILRANRPKDPSHPTHYLYALALSDMEHAYKLTKAQLQKSDSTQYLKFNELWSKDAPRKRLYSNLPPAQSTMLMLMRTGNIGLAANPVYRSALGILSSSCPLCAGVYDKPKIQTVEHMLIHCPSMAAKRSDLFAAAGHRDFDLFMEKDVEYATAWAISNFGLSQFNKIKNKKQYQFPRKQEEGKKV</sequence>
<organism evidence="4">
    <name type="scientific">Pyrenophora teres f. teres (strain 0-1)</name>
    <name type="common">Barley net blotch fungus</name>
    <name type="synonym">Drechslera teres f. teres</name>
    <dbReference type="NCBI Taxonomy" id="861557"/>
    <lineage>
        <taxon>Eukaryota</taxon>
        <taxon>Fungi</taxon>
        <taxon>Dikarya</taxon>
        <taxon>Ascomycota</taxon>
        <taxon>Pezizomycotina</taxon>
        <taxon>Dothideomycetes</taxon>
        <taxon>Pleosporomycetidae</taxon>
        <taxon>Pleosporales</taxon>
        <taxon>Pleosporineae</taxon>
        <taxon>Pleosporaceae</taxon>
        <taxon>Pyrenophora</taxon>
    </lineage>
</organism>
<evidence type="ECO:0000256" key="1">
    <source>
        <dbReference type="SAM" id="MobiDB-lite"/>
    </source>
</evidence>
<dbReference type="Pfam" id="PF14529">
    <property type="entry name" value="Exo_endo_phos_2"/>
    <property type="match status" value="1"/>
</dbReference>
<dbReference type="CDD" id="cd01650">
    <property type="entry name" value="RT_nLTR_like"/>
    <property type="match status" value="1"/>
</dbReference>
<dbReference type="OrthoDB" id="3935025at2759"/>
<dbReference type="Proteomes" id="UP000001067">
    <property type="component" value="Unassembled WGS sequence"/>
</dbReference>
<dbReference type="EMBL" id="GL532952">
    <property type="protein sequence ID" value="EFQ95050.1"/>
    <property type="molecule type" value="Genomic_DNA"/>
</dbReference>
<evidence type="ECO:0000313" key="3">
    <source>
        <dbReference type="EMBL" id="EFQ95050.1"/>
    </source>
</evidence>
<dbReference type="InterPro" id="IPR000477">
    <property type="entry name" value="RT_dom"/>
</dbReference>
<dbReference type="InterPro" id="IPR043502">
    <property type="entry name" value="DNA/RNA_pol_sf"/>
</dbReference>
<name>E3RGV1_PYRTT</name>
<dbReference type="GO" id="GO:0003824">
    <property type="term" value="F:catalytic activity"/>
    <property type="evidence" value="ECO:0007669"/>
    <property type="project" value="InterPro"/>
</dbReference>
<dbReference type="PROSITE" id="PS50878">
    <property type="entry name" value="RT_POL"/>
    <property type="match status" value="1"/>
</dbReference>
<dbReference type="STRING" id="861557.E3RGV1"/>
<reference evidence="3 4" key="1">
    <citation type="journal article" date="2010" name="Genome Biol.">
        <title>A first genome assembly of the barley fungal pathogen Pyrenophora teres f. teres.</title>
        <authorList>
            <person name="Ellwood S.R."/>
            <person name="Liu Z."/>
            <person name="Syme R.A."/>
            <person name="Lai Z."/>
            <person name="Hane J.K."/>
            <person name="Keiper F."/>
            <person name="Moffat C.S."/>
            <person name="Oliver R.P."/>
            <person name="Friesen T.L."/>
        </authorList>
    </citation>
    <scope>NUCLEOTIDE SEQUENCE [LARGE SCALE GENOMIC DNA]</scope>
    <source>
        <strain evidence="3 4">0-1</strain>
    </source>
</reference>
<feature type="domain" description="Reverse transcriptase" evidence="2">
    <location>
        <begin position="623"/>
        <end position="907"/>
    </location>
</feature>
<feature type="compositionally biased region" description="Basic and acidic residues" evidence="1">
    <location>
        <begin position="34"/>
        <end position="43"/>
    </location>
</feature>
<keyword evidence="4" id="KW-1185">Reference proteome</keyword>
<dbReference type="AlphaFoldDB" id="E3RGV1"/>
<dbReference type="SUPFAM" id="SSF56219">
    <property type="entry name" value="DNase I-like"/>
    <property type="match status" value="1"/>
</dbReference>
<feature type="compositionally biased region" description="Polar residues" evidence="1">
    <location>
        <begin position="1"/>
        <end position="18"/>
    </location>
</feature>
<dbReference type="PANTHER" id="PTHR33481:SF1">
    <property type="entry name" value="ENDONUCLEASE_EXONUCLEASE_PHOSPHATASE DOMAIN-CONTAINING PROTEIN-RELATED"/>
    <property type="match status" value="1"/>
</dbReference>
<protein>
    <recommendedName>
        <fullName evidence="2">Reverse transcriptase domain-containing protein</fullName>
    </recommendedName>
</protein>
<dbReference type="HOGENOM" id="CLU_000680_23_3_1"/>
<feature type="region of interest" description="Disordered" evidence="1">
    <location>
        <begin position="1"/>
        <end position="49"/>
    </location>
</feature>
<dbReference type="InterPro" id="IPR036691">
    <property type="entry name" value="Endo/exonu/phosph_ase_sf"/>
</dbReference>
<dbReference type="Pfam" id="PF00078">
    <property type="entry name" value="RVT_1"/>
    <property type="match status" value="1"/>
</dbReference>
<dbReference type="SUPFAM" id="SSF56672">
    <property type="entry name" value="DNA/RNA polymerases"/>
    <property type="match status" value="1"/>
</dbReference>
<proteinExistence type="predicted"/>
<dbReference type="InterPro" id="IPR005135">
    <property type="entry name" value="Endo/exonuclease/phosphatase"/>
</dbReference>
<dbReference type="Gene3D" id="3.60.10.10">
    <property type="entry name" value="Endonuclease/exonuclease/phosphatase"/>
    <property type="match status" value="1"/>
</dbReference>